<evidence type="ECO:0000313" key="1">
    <source>
        <dbReference type="EMBL" id="MEY6434280.1"/>
    </source>
</evidence>
<dbReference type="Proteomes" id="UP001564408">
    <property type="component" value="Unassembled WGS sequence"/>
</dbReference>
<keyword evidence="2" id="KW-1185">Reference proteome</keyword>
<protein>
    <submittedName>
        <fullName evidence="1">Uncharacterized protein</fullName>
    </submittedName>
</protein>
<sequence>MTAVHSQSAPHDVSHNRPRTLASPAELLVLRAADLLAGIDAPEALVARRPDEALERRLHGAEGRAWHRLVDLFSLTPAEADLLALAVAVAAEPALGPAVGRAQGQPHRLLPTEPLIKRLHGHAAR</sequence>
<accession>A0ABV4BJ87</accession>
<name>A0ABV4BJ87_9GAMM</name>
<reference evidence="1 2" key="1">
    <citation type="submission" date="2024-05" db="EMBL/GenBank/DDBJ databases">
        <title>Genome Sequence and Characterization of the New Strain Purple Sulfur Bacterium of Genus Thioalkalicoccus.</title>
        <authorList>
            <person name="Bryantseva I.A."/>
            <person name="Kyndt J.A."/>
            <person name="Imhoff J.F."/>
        </authorList>
    </citation>
    <scope>NUCLEOTIDE SEQUENCE [LARGE SCALE GENOMIC DNA]</scope>
    <source>
        <strain evidence="1 2">Um2</strain>
    </source>
</reference>
<evidence type="ECO:0000313" key="2">
    <source>
        <dbReference type="Proteomes" id="UP001564408"/>
    </source>
</evidence>
<dbReference type="EMBL" id="JBDKXB010000066">
    <property type="protein sequence ID" value="MEY6434280.1"/>
    <property type="molecule type" value="Genomic_DNA"/>
</dbReference>
<organism evidence="1 2">
    <name type="scientific">Thioalkalicoccus limnaeus</name>
    <dbReference type="NCBI Taxonomy" id="120681"/>
    <lineage>
        <taxon>Bacteria</taxon>
        <taxon>Pseudomonadati</taxon>
        <taxon>Pseudomonadota</taxon>
        <taxon>Gammaproteobacteria</taxon>
        <taxon>Chromatiales</taxon>
        <taxon>Chromatiaceae</taxon>
        <taxon>Thioalkalicoccus</taxon>
    </lineage>
</organism>
<comment type="caution">
    <text evidence="1">The sequence shown here is derived from an EMBL/GenBank/DDBJ whole genome shotgun (WGS) entry which is preliminary data.</text>
</comment>
<proteinExistence type="predicted"/>
<gene>
    <name evidence="1" type="ORF">ABC977_17960</name>
</gene>
<feature type="non-terminal residue" evidence="1">
    <location>
        <position position="125"/>
    </location>
</feature>